<evidence type="ECO:0000256" key="1">
    <source>
        <dbReference type="SAM" id="MobiDB-lite"/>
    </source>
</evidence>
<dbReference type="AlphaFoldDB" id="A0A2G6JNW0"/>
<dbReference type="EMBL" id="PDSH01000013">
    <property type="protein sequence ID" value="PIE25115.1"/>
    <property type="molecule type" value="Genomic_DNA"/>
</dbReference>
<evidence type="ECO:0000313" key="2">
    <source>
        <dbReference type="EMBL" id="PIE25115.1"/>
    </source>
</evidence>
<gene>
    <name evidence="2" type="ORF">CSA60_02075</name>
</gene>
<evidence type="ECO:0000313" key="3">
    <source>
        <dbReference type="Proteomes" id="UP000243469"/>
    </source>
</evidence>
<dbReference type="Pfam" id="PF06992">
    <property type="entry name" value="Phage_lambda_P"/>
    <property type="match status" value="1"/>
</dbReference>
<sequence length="264" mass="30033">MKTPAEILAKNDNGLPQPSWTSRTPTGDVESEPATQELSVEIKTRVNMIFARFMAIYGHKFKSCFETQDEIRIAKREWALSLGGYTEPELVAAIDYCKEHSAWMPTISEFLAVLRDLTGDHGLPAAKCAYEEACLHAENASTHHWTHLAIYHAGKATGWFRLRTEDEADVFPDFRYNYAVVCRRVRSGEELHTPVPVALPDQSDASLFTFIQEWGKSHNLKPEIASKWLFYLTKPKGTNVRKRFQRQAQVEANAMGIQLPDDYQ</sequence>
<feature type="region of interest" description="Disordered" evidence="1">
    <location>
        <begin position="1"/>
        <end position="36"/>
    </location>
</feature>
<accession>A0A2G6JNW0</accession>
<dbReference type="GO" id="GO:0006270">
    <property type="term" value="P:DNA replication initiation"/>
    <property type="evidence" value="ECO:0007669"/>
    <property type="project" value="InterPro"/>
</dbReference>
<protein>
    <submittedName>
        <fullName evidence="2">Uncharacterized protein</fullName>
    </submittedName>
</protein>
<dbReference type="Proteomes" id="UP000243469">
    <property type="component" value="Unassembled WGS sequence"/>
</dbReference>
<organism evidence="2 3">
    <name type="scientific">Neptuniibacter caesariensis</name>
    <dbReference type="NCBI Taxonomy" id="207954"/>
    <lineage>
        <taxon>Bacteria</taxon>
        <taxon>Pseudomonadati</taxon>
        <taxon>Pseudomonadota</taxon>
        <taxon>Gammaproteobacteria</taxon>
        <taxon>Oceanospirillales</taxon>
        <taxon>Oceanospirillaceae</taxon>
        <taxon>Neptuniibacter</taxon>
    </lineage>
</organism>
<reference evidence="2 3" key="1">
    <citation type="submission" date="2017-10" db="EMBL/GenBank/DDBJ databases">
        <title>Novel microbial diversity and functional potential in the marine mammal oral microbiome.</title>
        <authorList>
            <person name="Dudek N.K."/>
            <person name="Sun C.L."/>
            <person name="Burstein D."/>
            <person name="Kantor R.S."/>
            <person name="Aliaga Goltsman D.S."/>
            <person name="Bik E.M."/>
            <person name="Thomas B.C."/>
            <person name="Banfield J.F."/>
            <person name="Relman D.A."/>
        </authorList>
    </citation>
    <scope>NUCLEOTIDE SEQUENCE [LARGE SCALE GENOMIC DNA]</scope>
    <source>
        <strain evidence="2">DOLJORAL78_47_21</strain>
    </source>
</reference>
<proteinExistence type="predicted"/>
<comment type="caution">
    <text evidence="2">The sequence shown here is derived from an EMBL/GenBank/DDBJ whole genome shotgun (WGS) entry which is preliminary data.</text>
</comment>
<dbReference type="STRING" id="207954.MED92_14553"/>
<feature type="compositionally biased region" description="Polar residues" evidence="1">
    <location>
        <begin position="14"/>
        <end position="25"/>
    </location>
</feature>
<dbReference type="InterPro" id="IPR009731">
    <property type="entry name" value="P-like"/>
</dbReference>
<name>A0A2G6JNW0_NEPCE</name>